<keyword evidence="1" id="KW-0732">Signal</keyword>
<dbReference type="AlphaFoldDB" id="A0AA39QV07"/>
<feature type="chain" id="PRO_5041442836" evidence="1">
    <location>
        <begin position="22"/>
        <end position="71"/>
    </location>
</feature>
<protein>
    <submittedName>
        <fullName evidence="2">Uncharacterized protein</fullName>
    </submittedName>
</protein>
<name>A0AA39QV07_9LECA</name>
<feature type="signal peptide" evidence="1">
    <location>
        <begin position="1"/>
        <end position="21"/>
    </location>
</feature>
<comment type="caution">
    <text evidence="2">The sequence shown here is derived from an EMBL/GenBank/DDBJ whole genome shotgun (WGS) entry which is preliminary data.</text>
</comment>
<sequence>MHIPTLSIITLLLSLTTTITAAPAAILDSDLGIPKGTTHAARSVSEILALKAASMKKQAEMNRKRDTMGLW</sequence>
<accession>A0AA39QV07</accession>
<evidence type="ECO:0000256" key="1">
    <source>
        <dbReference type="SAM" id="SignalP"/>
    </source>
</evidence>
<dbReference type="Proteomes" id="UP001166286">
    <property type="component" value="Unassembled WGS sequence"/>
</dbReference>
<evidence type="ECO:0000313" key="2">
    <source>
        <dbReference type="EMBL" id="KAK0509747.1"/>
    </source>
</evidence>
<organism evidence="2 3">
    <name type="scientific">Cladonia borealis</name>
    <dbReference type="NCBI Taxonomy" id="184061"/>
    <lineage>
        <taxon>Eukaryota</taxon>
        <taxon>Fungi</taxon>
        <taxon>Dikarya</taxon>
        <taxon>Ascomycota</taxon>
        <taxon>Pezizomycotina</taxon>
        <taxon>Lecanoromycetes</taxon>
        <taxon>OSLEUM clade</taxon>
        <taxon>Lecanoromycetidae</taxon>
        <taxon>Lecanorales</taxon>
        <taxon>Lecanorineae</taxon>
        <taxon>Cladoniaceae</taxon>
        <taxon>Cladonia</taxon>
    </lineage>
</organism>
<keyword evidence="3" id="KW-1185">Reference proteome</keyword>
<reference evidence="2" key="1">
    <citation type="submission" date="2023-03" db="EMBL/GenBank/DDBJ databases">
        <title>Complete genome of Cladonia borealis.</title>
        <authorList>
            <person name="Park H."/>
        </authorList>
    </citation>
    <scope>NUCLEOTIDE SEQUENCE</scope>
    <source>
        <strain evidence="2">ANT050790</strain>
    </source>
</reference>
<proteinExistence type="predicted"/>
<evidence type="ECO:0000313" key="3">
    <source>
        <dbReference type="Proteomes" id="UP001166286"/>
    </source>
</evidence>
<dbReference type="EMBL" id="JAFEKC020000018">
    <property type="protein sequence ID" value="KAK0509747.1"/>
    <property type="molecule type" value="Genomic_DNA"/>
</dbReference>
<gene>
    <name evidence="2" type="ORF">JMJ35_008141</name>
</gene>